<feature type="transmembrane region" description="Helical" evidence="8">
    <location>
        <begin position="103"/>
        <end position="125"/>
    </location>
</feature>
<evidence type="ECO:0000256" key="1">
    <source>
        <dbReference type="ARBA" id="ARBA00004651"/>
    </source>
</evidence>
<evidence type="ECO:0000256" key="5">
    <source>
        <dbReference type="ARBA" id="ARBA00022692"/>
    </source>
</evidence>
<evidence type="ECO:0000256" key="4">
    <source>
        <dbReference type="ARBA" id="ARBA00022597"/>
    </source>
</evidence>
<evidence type="ECO:0000256" key="7">
    <source>
        <dbReference type="ARBA" id="ARBA00023136"/>
    </source>
</evidence>
<feature type="transmembrane region" description="Helical" evidence="8">
    <location>
        <begin position="50"/>
        <end position="71"/>
    </location>
</feature>
<reference evidence="9 10" key="1">
    <citation type="submission" date="2019-12" db="EMBL/GenBank/DDBJ databases">
        <title>Whole-genome sequencing of Allorhizobium vitis.</title>
        <authorList>
            <person name="Gan H.M."/>
            <person name="Szegedi E."/>
            <person name="Burr T."/>
            <person name="Savka M.A."/>
        </authorList>
    </citation>
    <scope>NUCLEOTIDE SEQUENCE [LARGE SCALE GENOMIC DNA]</scope>
    <source>
        <strain evidence="9 10">CG989</strain>
    </source>
</reference>
<dbReference type="GO" id="GO:0005886">
    <property type="term" value="C:plasma membrane"/>
    <property type="evidence" value="ECO:0007669"/>
    <property type="project" value="UniProtKB-SubCell"/>
</dbReference>
<proteinExistence type="predicted"/>
<feature type="transmembrane region" description="Helical" evidence="8">
    <location>
        <begin position="78"/>
        <end position="97"/>
    </location>
</feature>
<dbReference type="PANTHER" id="PTHR23535:SF2">
    <property type="entry name" value="SUGAR EFFLUX TRANSPORTER A-RELATED"/>
    <property type="match status" value="1"/>
</dbReference>
<feature type="transmembrane region" description="Helical" evidence="8">
    <location>
        <begin position="256"/>
        <end position="277"/>
    </location>
</feature>
<dbReference type="EMBL" id="WPHM01000006">
    <property type="protein sequence ID" value="MUZ58435.1"/>
    <property type="molecule type" value="Genomic_DNA"/>
</dbReference>
<keyword evidence="3" id="KW-1003">Cell membrane</keyword>
<keyword evidence="6 8" id="KW-1133">Transmembrane helix</keyword>
<evidence type="ECO:0000256" key="3">
    <source>
        <dbReference type="ARBA" id="ARBA00022475"/>
    </source>
</evidence>
<evidence type="ECO:0000313" key="10">
    <source>
        <dbReference type="Proteomes" id="UP000436692"/>
    </source>
</evidence>
<dbReference type="AlphaFoldDB" id="A0AAE5AWQ9"/>
<keyword evidence="7 8" id="KW-0472">Membrane</keyword>
<dbReference type="Proteomes" id="UP000436692">
    <property type="component" value="Unassembled WGS sequence"/>
</dbReference>
<protein>
    <submittedName>
        <fullName evidence="9">MFS transporter</fullName>
    </submittedName>
</protein>
<evidence type="ECO:0000256" key="8">
    <source>
        <dbReference type="SAM" id="Phobius"/>
    </source>
</evidence>
<feature type="transmembrane region" description="Helical" evidence="8">
    <location>
        <begin position="371"/>
        <end position="392"/>
    </location>
</feature>
<feature type="transmembrane region" description="Helical" evidence="8">
    <location>
        <begin position="284"/>
        <end position="304"/>
    </location>
</feature>
<dbReference type="SUPFAM" id="SSF103473">
    <property type="entry name" value="MFS general substrate transporter"/>
    <property type="match status" value="1"/>
</dbReference>
<feature type="transmembrane region" description="Helical" evidence="8">
    <location>
        <begin position="344"/>
        <end position="365"/>
    </location>
</feature>
<feature type="transmembrane region" description="Helical" evidence="8">
    <location>
        <begin position="172"/>
        <end position="193"/>
    </location>
</feature>
<dbReference type="InterPro" id="IPR036259">
    <property type="entry name" value="MFS_trans_sf"/>
</dbReference>
<dbReference type="GO" id="GO:0022857">
    <property type="term" value="F:transmembrane transporter activity"/>
    <property type="evidence" value="ECO:0007669"/>
    <property type="project" value="InterPro"/>
</dbReference>
<evidence type="ECO:0000256" key="2">
    <source>
        <dbReference type="ARBA" id="ARBA00022448"/>
    </source>
</evidence>
<comment type="caution">
    <text evidence="9">The sequence shown here is derived from an EMBL/GenBank/DDBJ whole genome shotgun (WGS) entry which is preliminary data.</text>
</comment>
<name>A0AAE5AWQ9_AGRVI</name>
<keyword evidence="5 8" id="KW-0812">Transmembrane</keyword>
<dbReference type="Gene3D" id="1.20.1250.20">
    <property type="entry name" value="MFS general substrate transporter like domains"/>
    <property type="match status" value="2"/>
</dbReference>
<dbReference type="PANTHER" id="PTHR23535">
    <property type="entry name" value="SUGAR EFFLUX TRANSPORTER A-RELATED"/>
    <property type="match status" value="1"/>
</dbReference>
<sequence>MPPVLSIIAANPGIRISAIAIFFFGLSGATTAPYMSIIGIHELGLSNAHYSLLIFIASCVNVAASVAVGILADRLGHFRMPMVIVSLFGVVGYGVVFLEPNQIIFVGSALLLLPVYNALNSLIFANVRAASKDMPVRELIAVNSGVRAVISASWVLVPGLVGFFLAGQKSMLPAFLFASLGGLACFVLFLVWLPKAEARAEPSASLAFFSSLSKIASPGLLLRLGAIALITAMLQMNGVVLPLVMTGPAHGTTGDVGIIVGIVAFLEIVFILFWGWVERKTSSVATLVAGALIYCVYLLGLGFASRPEHVYLLSGIAGFGAAAIISVPITYLQNLIADRAGLGSSLIAVNIFLSGGLNSLLFAFGTGISNYSGTAMLGALAGFCGILLLLILEKPRSFKVSIERNA</sequence>
<feature type="transmembrane region" description="Helical" evidence="8">
    <location>
        <begin position="310"/>
        <end position="332"/>
    </location>
</feature>
<dbReference type="Pfam" id="PF07690">
    <property type="entry name" value="MFS_1"/>
    <property type="match status" value="1"/>
</dbReference>
<feature type="transmembrane region" description="Helical" evidence="8">
    <location>
        <begin position="12"/>
        <end position="30"/>
    </location>
</feature>
<gene>
    <name evidence="9" type="ORF">GOZ95_13330</name>
</gene>
<evidence type="ECO:0000256" key="6">
    <source>
        <dbReference type="ARBA" id="ARBA00022989"/>
    </source>
</evidence>
<evidence type="ECO:0000313" key="9">
    <source>
        <dbReference type="EMBL" id="MUZ58435.1"/>
    </source>
</evidence>
<accession>A0AAE5AWQ9</accession>
<keyword evidence="2" id="KW-0813">Transport</keyword>
<feature type="transmembrane region" description="Helical" evidence="8">
    <location>
        <begin position="220"/>
        <end position="244"/>
    </location>
</feature>
<dbReference type="RefSeq" id="WP_156549635.1">
    <property type="nucleotide sequence ID" value="NZ_JABAEJ010000007.1"/>
</dbReference>
<comment type="subcellular location">
    <subcellularLocation>
        <location evidence="1">Cell membrane</location>
        <topology evidence="1">Multi-pass membrane protein</topology>
    </subcellularLocation>
</comment>
<organism evidence="9 10">
    <name type="scientific">Agrobacterium vitis</name>
    <name type="common">Rhizobium vitis</name>
    <dbReference type="NCBI Taxonomy" id="373"/>
    <lineage>
        <taxon>Bacteria</taxon>
        <taxon>Pseudomonadati</taxon>
        <taxon>Pseudomonadota</taxon>
        <taxon>Alphaproteobacteria</taxon>
        <taxon>Hyphomicrobiales</taxon>
        <taxon>Rhizobiaceae</taxon>
        <taxon>Rhizobium/Agrobacterium group</taxon>
        <taxon>Agrobacterium</taxon>
    </lineage>
</organism>
<keyword evidence="4" id="KW-0762">Sugar transport</keyword>
<dbReference type="InterPro" id="IPR011701">
    <property type="entry name" value="MFS"/>
</dbReference>
<feature type="transmembrane region" description="Helical" evidence="8">
    <location>
        <begin position="146"/>
        <end position="166"/>
    </location>
</feature>